<feature type="transmembrane region" description="Helical" evidence="8">
    <location>
        <begin position="72"/>
        <end position="89"/>
    </location>
</feature>
<evidence type="ECO:0000259" key="9">
    <source>
        <dbReference type="Pfam" id="PF11984"/>
    </source>
</evidence>
<feature type="transmembrane region" description="Helical" evidence="8">
    <location>
        <begin position="122"/>
        <end position="144"/>
    </location>
</feature>
<evidence type="ECO:0000313" key="10">
    <source>
        <dbReference type="EMBL" id="MDR7295169.1"/>
    </source>
</evidence>
<evidence type="ECO:0000256" key="1">
    <source>
        <dbReference type="ARBA" id="ARBA00004651"/>
    </source>
</evidence>
<dbReference type="NCBIfam" id="TIGR04178">
    <property type="entry name" value="exo_archaeo"/>
    <property type="match status" value="1"/>
</dbReference>
<dbReference type="Proteomes" id="UP001180536">
    <property type="component" value="Unassembled WGS sequence"/>
</dbReference>
<feature type="transmembrane region" description="Helical" evidence="8">
    <location>
        <begin position="250"/>
        <end position="270"/>
    </location>
</feature>
<evidence type="ECO:0000256" key="2">
    <source>
        <dbReference type="ARBA" id="ARBA00022475"/>
    </source>
</evidence>
<keyword evidence="6 8" id="KW-1133">Transmembrane helix</keyword>
<feature type="transmembrane region" description="Helical" evidence="8">
    <location>
        <begin position="291"/>
        <end position="311"/>
    </location>
</feature>
<keyword evidence="2" id="KW-1003">Cell membrane</keyword>
<gene>
    <name evidence="10" type="ORF">J2X16_000490</name>
</gene>
<dbReference type="InterPro" id="IPR026392">
    <property type="entry name" value="Exo/Archaeosortase_dom"/>
</dbReference>
<keyword evidence="11" id="KW-1185">Reference proteome</keyword>
<feature type="transmembrane region" description="Helical" evidence="8">
    <location>
        <begin position="185"/>
        <end position="203"/>
    </location>
</feature>
<keyword evidence="4 8" id="KW-0812">Transmembrane</keyword>
<reference evidence="10 11" key="1">
    <citation type="submission" date="2023-07" db="EMBL/GenBank/DDBJ databases">
        <title>Sorghum-associated microbial communities from plants grown in Nebraska, USA.</title>
        <authorList>
            <person name="Schachtman D."/>
        </authorList>
    </citation>
    <scope>NUCLEOTIDE SEQUENCE [LARGE SCALE GENOMIC DNA]</scope>
    <source>
        <strain evidence="10 11">BE310</strain>
    </source>
</reference>
<keyword evidence="5" id="KW-0378">Hydrolase</keyword>
<dbReference type="Pfam" id="PF11984">
    <property type="entry name" value="DUF3485"/>
    <property type="match status" value="1"/>
</dbReference>
<dbReference type="EMBL" id="JAVDXQ010000001">
    <property type="protein sequence ID" value="MDR7295169.1"/>
    <property type="molecule type" value="Genomic_DNA"/>
</dbReference>
<evidence type="ECO:0000256" key="5">
    <source>
        <dbReference type="ARBA" id="ARBA00022801"/>
    </source>
</evidence>
<organism evidence="10 11">
    <name type="scientific">Pelomonas aquatica</name>
    <dbReference type="NCBI Taxonomy" id="431058"/>
    <lineage>
        <taxon>Bacteria</taxon>
        <taxon>Pseudomonadati</taxon>
        <taxon>Pseudomonadota</taxon>
        <taxon>Betaproteobacteria</taxon>
        <taxon>Burkholderiales</taxon>
        <taxon>Sphaerotilaceae</taxon>
        <taxon>Roseateles</taxon>
    </lineage>
</organism>
<feature type="transmembrane region" description="Helical" evidence="8">
    <location>
        <begin position="210"/>
        <end position="230"/>
    </location>
</feature>
<feature type="domain" description="Methanolan biosynthesis EpsI" evidence="9">
    <location>
        <begin position="297"/>
        <end position="507"/>
    </location>
</feature>
<evidence type="ECO:0000256" key="7">
    <source>
        <dbReference type="ARBA" id="ARBA00023136"/>
    </source>
</evidence>
<evidence type="ECO:0000313" key="11">
    <source>
        <dbReference type="Proteomes" id="UP001180536"/>
    </source>
</evidence>
<dbReference type="NCBIfam" id="TIGR02602">
    <property type="entry name" value="8TM_EpsH"/>
    <property type="match status" value="1"/>
</dbReference>
<evidence type="ECO:0000256" key="4">
    <source>
        <dbReference type="ARBA" id="ARBA00022692"/>
    </source>
</evidence>
<comment type="caution">
    <text evidence="10">The sequence shown here is derived from an EMBL/GenBank/DDBJ whole genome shotgun (WGS) entry which is preliminary data.</text>
</comment>
<evidence type="ECO:0000256" key="3">
    <source>
        <dbReference type="ARBA" id="ARBA00022670"/>
    </source>
</evidence>
<feature type="transmembrane region" description="Helical" evidence="8">
    <location>
        <begin position="12"/>
        <end position="37"/>
    </location>
</feature>
<dbReference type="InterPro" id="IPR017540">
    <property type="entry name" value="Exosortase-1"/>
</dbReference>
<dbReference type="NCBIfam" id="TIGR03109">
    <property type="entry name" value="exosort_XrtA"/>
    <property type="match status" value="1"/>
</dbReference>
<proteinExistence type="predicted"/>
<dbReference type="InterPro" id="IPR019127">
    <property type="entry name" value="Exosortase"/>
</dbReference>
<sequence length="523" mass="57235">MIDLPRPWRLPLLGLALAWGLLAALYWDTGAAMVVIWNRSETFAHAWVVPPISAWLVWRRRADLAVLVPRPALRWLWLMLPLGLLWLLGDLAAANAATQFALMGMIAVMVPAVLGTEAARRIAFPLGFLFFAVPFGDFLTPWLIDRTADFTVLALRVTGIPVFREGNQFVIPTGSWSVVQACSGIRYLMASLMVGTLFAYLNYRSYRKRWAFVGVAIVTPLIANWLRAYMIVMLGHLSGNTLAVGVDHIIYGWVFFGLIMLAMFMIGARWSDPDPDAQPAPANAATQPASAARWSGAVLAAMLLLALPQVLRSQAQGAAAQGQPMLAAPVLPGWRWQDEPMTSWHPHFQNPAGVLHGRFEPEAGGPAIGVYVGYYRDQRYGRQLVTSVNRLVNDGADQDWSQTAGGRATLDAPGAPPAWLTAELRGQALGTISGDGSSAPRLRVWQTYWINGRPFISDWQAKLYGACMSLLGQGDDAAVVLVYADKAAVGADDARLREFLRTNWAPLDTALRGVRGRGTAHKQ</sequence>
<dbReference type="InterPro" id="IPR014263">
    <property type="entry name" value="Methanolan_biosynth_EpsI"/>
</dbReference>
<comment type="subcellular location">
    <subcellularLocation>
        <location evidence="1">Cell membrane</location>
        <topology evidence="1">Multi-pass membrane protein</topology>
    </subcellularLocation>
</comment>
<keyword evidence="7 8" id="KW-0472">Membrane</keyword>
<dbReference type="NCBIfam" id="TIGR02914">
    <property type="entry name" value="EpsI_fam"/>
    <property type="match status" value="1"/>
</dbReference>
<dbReference type="RefSeq" id="WP_310341237.1">
    <property type="nucleotide sequence ID" value="NZ_JAVDXQ010000001.1"/>
</dbReference>
<dbReference type="InterPro" id="IPR013426">
    <property type="entry name" value="EpsH-like"/>
</dbReference>
<dbReference type="Pfam" id="PF09721">
    <property type="entry name" value="Exosortase_EpsH"/>
    <property type="match status" value="1"/>
</dbReference>
<evidence type="ECO:0000256" key="6">
    <source>
        <dbReference type="ARBA" id="ARBA00022989"/>
    </source>
</evidence>
<accession>A0ABU1Z3H8</accession>
<keyword evidence="3" id="KW-0645">Protease</keyword>
<feature type="transmembrane region" description="Helical" evidence="8">
    <location>
        <begin position="95"/>
        <end position="115"/>
    </location>
</feature>
<name>A0ABU1Z3H8_9BURK</name>
<evidence type="ECO:0000256" key="8">
    <source>
        <dbReference type="SAM" id="Phobius"/>
    </source>
</evidence>
<protein>
    <submittedName>
        <fullName evidence="10">Exosortase A</fullName>
    </submittedName>
</protein>